<dbReference type="InterPro" id="IPR012337">
    <property type="entry name" value="RNaseH-like_sf"/>
</dbReference>
<accession>A0A1R1XHJ6</accession>
<dbReference type="InterPro" id="IPR041588">
    <property type="entry name" value="Integrase_H2C2"/>
</dbReference>
<dbReference type="InterPro" id="IPR001584">
    <property type="entry name" value="Integrase_cat-core"/>
</dbReference>
<dbReference type="InterPro" id="IPR036397">
    <property type="entry name" value="RNaseH_sf"/>
</dbReference>
<dbReference type="PANTHER" id="PTHR37984:SF5">
    <property type="entry name" value="PROTEIN NYNRIN-LIKE"/>
    <property type="match status" value="1"/>
</dbReference>
<gene>
    <name evidence="2" type="ORF">AYI69_g8738</name>
</gene>
<dbReference type="PANTHER" id="PTHR37984">
    <property type="entry name" value="PROTEIN CBG26694"/>
    <property type="match status" value="1"/>
</dbReference>
<protein>
    <submittedName>
        <fullName evidence="2">Pro-Pol polyprotein</fullName>
    </submittedName>
</protein>
<evidence type="ECO:0000313" key="2">
    <source>
        <dbReference type="EMBL" id="OMJ14076.1"/>
    </source>
</evidence>
<dbReference type="OrthoDB" id="7693964at2759"/>
<dbReference type="InterPro" id="IPR050951">
    <property type="entry name" value="Retrovirus_Pol_polyprotein"/>
</dbReference>
<evidence type="ECO:0000313" key="3">
    <source>
        <dbReference type="Proteomes" id="UP000187429"/>
    </source>
</evidence>
<proteinExistence type="predicted"/>
<name>A0A1R1XHJ6_9FUNG</name>
<dbReference type="SUPFAM" id="SSF53098">
    <property type="entry name" value="Ribonuclease H-like"/>
    <property type="match status" value="1"/>
</dbReference>
<dbReference type="Proteomes" id="UP000187429">
    <property type="component" value="Unassembled WGS sequence"/>
</dbReference>
<dbReference type="Pfam" id="PF17921">
    <property type="entry name" value="Integrase_H2C2"/>
    <property type="match status" value="1"/>
</dbReference>
<organism evidence="2 3">
    <name type="scientific">Smittium culicis</name>
    <dbReference type="NCBI Taxonomy" id="133412"/>
    <lineage>
        <taxon>Eukaryota</taxon>
        <taxon>Fungi</taxon>
        <taxon>Fungi incertae sedis</taxon>
        <taxon>Zoopagomycota</taxon>
        <taxon>Kickxellomycotina</taxon>
        <taxon>Harpellomycetes</taxon>
        <taxon>Harpellales</taxon>
        <taxon>Legeriomycetaceae</taxon>
        <taxon>Smittium</taxon>
    </lineage>
</organism>
<feature type="domain" description="Integrase catalytic" evidence="1">
    <location>
        <begin position="56"/>
        <end position="227"/>
    </location>
</feature>
<dbReference type="Gene3D" id="3.30.420.10">
    <property type="entry name" value="Ribonuclease H-like superfamily/Ribonuclease H"/>
    <property type="match status" value="1"/>
</dbReference>
<dbReference type="Gene3D" id="1.10.340.70">
    <property type="match status" value="1"/>
</dbReference>
<keyword evidence="3" id="KW-1185">Reference proteome</keyword>
<sequence>MSVEELCNILNSVNDKKGHFSFGSIWDRVRTIYWRPQIYREVQGYIKSCHNCQIFKLEKPSYRFEGSFEISGMFNRWELDFLGPFPTTKRGNKYVLVAIEALTRYPLTMASPDQTTVTVIKFLKNLFSLFGRPATIKCDNGGCFKSQALCTFLETEGVIIEFNIPHQPEWMGLVERMNRTIRYSLSKSCHPDYSNWEEALRQTMTGIRRRVSVETGYSHHYLMFGVETGLEIQSLPSKTKKVFPRAIEHDRSLLARIESQKPSTSVGEAVSFDAESYVLVLEHRIRKRSINVKTLPRYKGPYQVKERLPHNIYRVKYVRGKEYFYHVSRLLQYFLRYGVSHLSVGVFYE</sequence>
<dbReference type="GO" id="GO:0005634">
    <property type="term" value="C:nucleus"/>
    <property type="evidence" value="ECO:0007669"/>
    <property type="project" value="UniProtKB-ARBA"/>
</dbReference>
<evidence type="ECO:0000259" key="1">
    <source>
        <dbReference type="PROSITE" id="PS50994"/>
    </source>
</evidence>
<comment type="caution">
    <text evidence="2">The sequence shown here is derived from an EMBL/GenBank/DDBJ whole genome shotgun (WGS) entry which is preliminary data.</text>
</comment>
<dbReference type="GO" id="GO:0015074">
    <property type="term" value="P:DNA integration"/>
    <property type="evidence" value="ECO:0007669"/>
    <property type="project" value="InterPro"/>
</dbReference>
<dbReference type="Pfam" id="PF00665">
    <property type="entry name" value="rve"/>
    <property type="match status" value="1"/>
</dbReference>
<dbReference type="GO" id="GO:0003676">
    <property type="term" value="F:nucleic acid binding"/>
    <property type="evidence" value="ECO:0007669"/>
    <property type="project" value="InterPro"/>
</dbReference>
<reference evidence="3" key="1">
    <citation type="submission" date="2017-01" db="EMBL/GenBank/DDBJ databases">
        <authorList>
            <person name="Wang Y."/>
            <person name="White M."/>
            <person name="Kvist S."/>
            <person name="Moncalvo J.-M."/>
        </authorList>
    </citation>
    <scope>NUCLEOTIDE SEQUENCE [LARGE SCALE GENOMIC DNA]</scope>
    <source>
        <strain evidence="3">ID-206-W2</strain>
    </source>
</reference>
<dbReference type="AlphaFoldDB" id="A0A1R1XHJ6"/>
<dbReference type="EMBL" id="LSSM01004805">
    <property type="protein sequence ID" value="OMJ14076.1"/>
    <property type="molecule type" value="Genomic_DNA"/>
</dbReference>
<dbReference type="PROSITE" id="PS50994">
    <property type="entry name" value="INTEGRASE"/>
    <property type="match status" value="1"/>
</dbReference>